<gene>
    <name evidence="2" type="ORF">CCHR01_18106</name>
</gene>
<protein>
    <submittedName>
        <fullName evidence="2">Protein kinase</fullName>
    </submittedName>
</protein>
<feature type="compositionally biased region" description="Basic and acidic residues" evidence="1">
    <location>
        <begin position="143"/>
        <end position="162"/>
    </location>
</feature>
<keyword evidence="3" id="KW-1185">Reference proteome</keyword>
<name>A0AAD9E8G0_9PEZI</name>
<feature type="region of interest" description="Disordered" evidence="1">
    <location>
        <begin position="210"/>
        <end position="238"/>
    </location>
</feature>
<evidence type="ECO:0000256" key="1">
    <source>
        <dbReference type="SAM" id="MobiDB-lite"/>
    </source>
</evidence>
<sequence>MEGSVRPPTAGSLADHLQQTTARPLDGKAMDYKQPPPIPPVSRSLQLHHSHPPTIIPFCSINHATYLPPPQLHLPNFVCRPSSAEPHLPSLCRPTSASKLHRRQDDSSSITHTTPTMVKLALWMPLLSLAAFAVTSPVQSSPDGRDLRSPDSQDENLSEKKERVKSAISEGIMFVSDLTIKAIDSFPQELTDFVYTILDDLNVAVNQDDIDNSDHANETADSGIRDLKSPDSRPESGPYKKAIIKSTASYYIGVVHNQIKWEIDQLSEKPFNFFYGLLSALDFSRLKDFPQGLPLFINGIKEYVFEFFEIEKTPTERDSAQTPAFETFNSATELIKQMIASNFGIDLTQAFHEAIPEGVMEKSFADSNDNNDTREVEFTATEAHSSSLVEECAPGHKLHDSCASEGRRCLGWDTRGRCVKWSCHCVKQKRGLVESNSAIDTSSSTRASEDMITDDAVDSQLWGAEPCCPGNERPPFCALRDRKCLFWNVDVCREWVCPCVPKL</sequence>
<evidence type="ECO:0000313" key="2">
    <source>
        <dbReference type="EMBL" id="KAK1839265.1"/>
    </source>
</evidence>
<proteinExistence type="predicted"/>
<organism evidence="2 3">
    <name type="scientific">Colletotrichum chrysophilum</name>
    <dbReference type="NCBI Taxonomy" id="1836956"/>
    <lineage>
        <taxon>Eukaryota</taxon>
        <taxon>Fungi</taxon>
        <taxon>Dikarya</taxon>
        <taxon>Ascomycota</taxon>
        <taxon>Pezizomycotina</taxon>
        <taxon>Sordariomycetes</taxon>
        <taxon>Hypocreomycetidae</taxon>
        <taxon>Glomerellales</taxon>
        <taxon>Glomerellaceae</taxon>
        <taxon>Colletotrichum</taxon>
        <taxon>Colletotrichum gloeosporioides species complex</taxon>
    </lineage>
</organism>
<keyword evidence="2" id="KW-0808">Transferase</keyword>
<reference evidence="2" key="1">
    <citation type="submission" date="2023-01" db="EMBL/GenBank/DDBJ databases">
        <title>Colletotrichum chrysophilum M932 genome sequence.</title>
        <authorList>
            <person name="Baroncelli R."/>
        </authorList>
    </citation>
    <scope>NUCLEOTIDE SEQUENCE</scope>
    <source>
        <strain evidence="2">M932</strain>
    </source>
</reference>
<comment type="caution">
    <text evidence="2">The sequence shown here is derived from an EMBL/GenBank/DDBJ whole genome shotgun (WGS) entry which is preliminary data.</text>
</comment>
<dbReference type="EMBL" id="JAQOWY010000696">
    <property type="protein sequence ID" value="KAK1839265.1"/>
    <property type="molecule type" value="Genomic_DNA"/>
</dbReference>
<feature type="compositionally biased region" description="Basic and acidic residues" evidence="1">
    <location>
        <begin position="212"/>
        <end position="234"/>
    </location>
</feature>
<accession>A0AAD9E8G0</accession>
<evidence type="ECO:0000313" key="3">
    <source>
        <dbReference type="Proteomes" id="UP001243330"/>
    </source>
</evidence>
<dbReference type="Proteomes" id="UP001243330">
    <property type="component" value="Unassembled WGS sequence"/>
</dbReference>
<dbReference type="GO" id="GO:0016301">
    <property type="term" value="F:kinase activity"/>
    <property type="evidence" value="ECO:0007669"/>
    <property type="project" value="UniProtKB-KW"/>
</dbReference>
<feature type="region of interest" description="Disordered" evidence="1">
    <location>
        <begin position="138"/>
        <end position="162"/>
    </location>
</feature>
<dbReference type="AlphaFoldDB" id="A0AAD9E8G0"/>
<keyword evidence="2" id="KW-0418">Kinase</keyword>